<feature type="region of interest" description="Disordered" evidence="1">
    <location>
        <begin position="1"/>
        <end position="105"/>
    </location>
</feature>
<name>A0A7R9K782_TIMGE</name>
<feature type="compositionally biased region" description="Polar residues" evidence="1">
    <location>
        <begin position="96"/>
        <end position="105"/>
    </location>
</feature>
<reference evidence="2" key="1">
    <citation type="submission" date="2020-11" db="EMBL/GenBank/DDBJ databases">
        <authorList>
            <person name="Tran Van P."/>
        </authorList>
    </citation>
    <scope>NUCLEOTIDE SEQUENCE</scope>
</reference>
<sequence>MAAGKVPTFLNMFPPQSPTTLTTLTPFKASVKEEKSNKEKLLGSMCDPQKGGGQPTCQVPPQQRPTKRPGPGRPPGGRGKRKPGDASRWTIPAYASSETRSWDVTSRKTWPVGFNEEDTQKTSLRMYLSILNTKK</sequence>
<protein>
    <submittedName>
        <fullName evidence="2">Uncharacterized protein</fullName>
    </submittedName>
</protein>
<organism evidence="2">
    <name type="scientific">Timema genevievae</name>
    <name type="common">Walking stick</name>
    <dbReference type="NCBI Taxonomy" id="629358"/>
    <lineage>
        <taxon>Eukaryota</taxon>
        <taxon>Metazoa</taxon>
        <taxon>Ecdysozoa</taxon>
        <taxon>Arthropoda</taxon>
        <taxon>Hexapoda</taxon>
        <taxon>Insecta</taxon>
        <taxon>Pterygota</taxon>
        <taxon>Neoptera</taxon>
        <taxon>Polyneoptera</taxon>
        <taxon>Phasmatodea</taxon>
        <taxon>Timematodea</taxon>
        <taxon>Timematoidea</taxon>
        <taxon>Timematidae</taxon>
        <taxon>Timema</taxon>
    </lineage>
</organism>
<accession>A0A7R9K782</accession>
<evidence type="ECO:0000313" key="2">
    <source>
        <dbReference type="EMBL" id="CAD7608524.1"/>
    </source>
</evidence>
<evidence type="ECO:0000256" key="1">
    <source>
        <dbReference type="SAM" id="MobiDB-lite"/>
    </source>
</evidence>
<dbReference type="EMBL" id="OE845928">
    <property type="protein sequence ID" value="CAD7608524.1"/>
    <property type="molecule type" value="Genomic_DNA"/>
</dbReference>
<gene>
    <name evidence="2" type="ORF">TGEB3V08_LOCUS10411</name>
</gene>
<proteinExistence type="predicted"/>
<dbReference type="AlphaFoldDB" id="A0A7R9K782"/>
<feature type="compositionally biased region" description="Basic and acidic residues" evidence="1">
    <location>
        <begin position="30"/>
        <end position="41"/>
    </location>
</feature>